<organism evidence="5 6">
    <name type="scientific">Symbiodinium microadriaticum</name>
    <name type="common">Dinoflagellate</name>
    <name type="synonym">Zooxanthella microadriatica</name>
    <dbReference type="NCBI Taxonomy" id="2951"/>
    <lineage>
        <taxon>Eukaryota</taxon>
        <taxon>Sar</taxon>
        <taxon>Alveolata</taxon>
        <taxon>Dinophyceae</taxon>
        <taxon>Suessiales</taxon>
        <taxon>Symbiodiniaceae</taxon>
        <taxon>Symbiodinium</taxon>
    </lineage>
</organism>
<dbReference type="InterPro" id="IPR008152">
    <property type="entry name" value="Clathrin_a/b/g-adaptin_app_Ig"/>
</dbReference>
<keyword evidence="6" id="KW-1185">Reference proteome</keyword>
<keyword evidence="2" id="KW-0653">Protein transport</keyword>
<evidence type="ECO:0000256" key="3">
    <source>
        <dbReference type="SAM" id="MobiDB-lite"/>
    </source>
</evidence>
<name>A0A1Q9CTX5_SYMMI</name>
<evidence type="ECO:0000256" key="1">
    <source>
        <dbReference type="ARBA" id="ARBA00022448"/>
    </source>
</evidence>
<feature type="region of interest" description="Disordered" evidence="3">
    <location>
        <begin position="172"/>
        <end position="227"/>
    </location>
</feature>
<dbReference type="GO" id="GO:0016192">
    <property type="term" value="P:vesicle-mediated transport"/>
    <property type="evidence" value="ECO:0007669"/>
    <property type="project" value="InterPro"/>
</dbReference>
<comment type="caution">
    <text evidence="5">The sequence shown here is derived from an EMBL/GenBank/DDBJ whole genome shotgun (WGS) entry which is preliminary data.</text>
</comment>
<dbReference type="OrthoDB" id="449210at2759"/>
<dbReference type="AlphaFoldDB" id="A0A1Q9CTX5"/>
<proteinExistence type="predicted"/>
<evidence type="ECO:0000313" key="5">
    <source>
        <dbReference type="EMBL" id="OLP86369.1"/>
    </source>
</evidence>
<dbReference type="Gene3D" id="2.60.40.1230">
    <property type="match status" value="1"/>
</dbReference>
<gene>
    <name evidence="5" type="primary">ap2a1-1</name>
    <name evidence="5" type="ORF">AK812_SmicGene32516</name>
</gene>
<sequence>MMGHSITIAALAGEWKQNGFRCQLTEESLRMGSPPRTLASTAQSPLLENDTNAERFRRLCLLNDAVLYEDDLLQVGIKAEYTGLEGQIAVFFGNKGHASLHTFTAQYFVREEQALRLVAAPLSQQLEADEQVVQRVTVSLREPFSEPPWLRLQFLLLCLVLLVMFLPDSNGDFRDDDGDNDDDDGDDGDQDEYGNDDGDADHDHDGDVDGGDDVDHGDVEGQGEDMGQGQVTAMLKAFKTQALTRRPDATPRRIQLKFPIILPKFMVGRDLSPPEFFHHWRLQHFVLNEVTSIVHLSERLRGPLVNIARCIVFGGAFRLHHGIDSNADNFVLVSALADAAVAARKDARGLDPLSASDRDGGLSLMRVEVGSGRFTGKARVVVRSSDHVVAKALCDCLVMQLAEPGASAPHATTVSAT</sequence>
<evidence type="ECO:0000313" key="6">
    <source>
        <dbReference type="Proteomes" id="UP000186817"/>
    </source>
</evidence>
<dbReference type="SMART" id="SM00809">
    <property type="entry name" value="Alpha_adaptinC2"/>
    <property type="match status" value="1"/>
</dbReference>
<evidence type="ECO:0000256" key="2">
    <source>
        <dbReference type="ARBA" id="ARBA00022927"/>
    </source>
</evidence>
<dbReference type="SUPFAM" id="SSF49348">
    <property type="entry name" value="Clathrin adaptor appendage domain"/>
    <property type="match status" value="1"/>
</dbReference>
<keyword evidence="1" id="KW-0813">Transport</keyword>
<feature type="compositionally biased region" description="Acidic residues" evidence="3">
    <location>
        <begin position="174"/>
        <end position="200"/>
    </location>
</feature>
<evidence type="ECO:0000259" key="4">
    <source>
        <dbReference type="SMART" id="SM00809"/>
    </source>
</evidence>
<reference evidence="5 6" key="1">
    <citation type="submission" date="2016-02" db="EMBL/GenBank/DDBJ databases">
        <title>Genome analysis of coral dinoflagellate symbionts highlights evolutionary adaptations to a symbiotic lifestyle.</title>
        <authorList>
            <person name="Aranda M."/>
            <person name="Li Y."/>
            <person name="Liew Y.J."/>
            <person name="Baumgarten S."/>
            <person name="Simakov O."/>
            <person name="Wilson M."/>
            <person name="Piel J."/>
            <person name="Ashoor H."/>
            <person name="Bougouffa S."/>
            <person name="Bajic V.B."/>
            <person name="Ryu T."/>
            <person name="Ravasi T."/>
            <person name="Bayer T."/>
            <person name="Micklem G."/>
            <person name="Kim H."/>
            <person name="Bhak J."/>
            <person name="Lajeunesse T.C."/>
            <person name="Voolstra C.R."/>
        </authorList>
    </citation>
    <scope>NUCLEOTIDE SEQUENCE [LARGE SCALE GENOMIC DNA]</scope>
    <source>
        <strain evidence="5 6">CCMP2467</strain>
    </source>
</reference>
<accession>A0A1Q9CTX5</accession>
<dbReference type="Pfam" id="PF02883">
    <property type="entry name" value="Alpha_adaptinC2"/>
    <property type="match status" value="1"/>
</dbReference>
<dbReference type="GO" id="GO:0006886">
    <property type="term" value="P:intracellular protein transport"/>
    <property type="evidence" value="ECO:0007669"/>
    <property type="project" value="InterPro"/>
</dbReference>
<dbReference type="Proteomes" id="UP000186817">
    <property type="component" value="Unassembled WGS sequence"/>
</dbReference>
<feature type="compositionally biased region" description="Basic and acidic residues" evidence="3">
    <location>
        <begin position="201"/>
        <end position="219"/>
    </location>
</feature>
<dbReference type="Gene3D" id="3.30.310.10">
    <property type="entry name" value="TATA-Binding Protein"/>
    <property type="match status" value="1"/>
</dbReference>
<feature type="domain" description="Clathrin adaptor alpha/beta/gamma-adaptin appendage Ig-like subdomain" evidence="4">
    <location>
        <begin position="57"/>
        <end position="167"/>
    </location>
</feature>
<protein>
    <submittedName>
        <fullName evidence="5">AP-2 complex subunit alpha-2</fullName>
    </submittedName>
</protein>
<dbReference type="InterPro" id="IPR012295">
    <property type="entry name" value="TBP_dom_sf"/>
</dbReference>
<dbReference type="EMBL" id="LSRX01000919">
    <property type="protein sequence ID" value="OLP86369.1"/>
    <property type="molecule type" value="Genomic_DNA"/>
</dbReference>
<dbReference type="InterPro" id="IPR013041">
    <property type="entry name" value="Clathrin_app_Ig-like_sf"/>
</dbReference>